<comment type="caution">
    <text evidence="5">The sequence shown here is derived from an EMBL/GenBank/DDBJ whole genome shotgun (WGS) entry which is preliminary data.</text>
</comment>
<proteinExistence type="predicted"/>
<keyword evidence="1" id="KW-0862">Zinc</keyword>
<dbReference type="Proteomes" id="UP001140206">
    <property type="component" value="Chromosome 1"/>
</dbReference>
<gene>
    <name evidence="5" type="ORF">LUZ62_016290</name>
</gene>
<keyword evidence="6" id="KW-1185">Reference proteome</keyword>
<dbReference type="InterPro" id="IPR013083">
    <property type="entry name" value="Znf_RING/FYVE/PHD"/>
</dbReference>
<keyword evidence="2" id="KW-0175">Coiled coil</keyword>
<dbReference type="GO" id="GO:0008270">
    <property type="term" value="F:zinc ion binding"/>
    <property type="evidence" value="ECO:0007669"/>
    <property type="project" value="UniProtKB-KW"/>
</dbReference>
<dbReference type="InterPro" id="IPR001841">
    <property type="entry name" value="Znf_RING"/>
</dbReference>
<dbReference type="PANTHER" id="PTHR47344">
    <property type="entry name" value="RING ZINC FINGER PROTEIN-RELATED"/>
    <property type="match status" value="1"/>
</dbReference>
<feature type="compositionally biased region" description="Basic residues" evidence="3">
    <location>
        <begin position="365"/>
        <end position="374"/>
    </location>
</feature>
<keyword evidence="5" id="KW-0378">Hydrolase</keyword>
<feature type="region of interest" description="Disordered" evidence="3">
    <location>
        <begin position="1"/>
        <end position="23"/>
    </location>
</feature>
<feature type="region of interest" description="Disordered" evidence="3">
    <location>
        <begin position="337"/>
        <end position="374"/>
    </location>
</feature>
<dbReference type="GO" id="GO:0006508">
    <property type="term" value="P:proteolysis"/>
    <property type="evidence" value="ECO:0007669"/>
    <property type="project" value="UniProtKB-KW"/>
</dbReference>
<feature type="coiled-coil region" evidence="2">
    <location>
        <begin position="225"/>
        <end position="252"/>
    </location>
</feature>
<reference evidence="5" key="1">
    <citation type="submission" date="2022-08" db="EMBL/GenBank/DDBJ databases">
        <authorList>
            <person name="Marques A."/>
        </authorList>
    </citation>
    <scope>NUCLEOTIDE SEQUENCE</scope>
    <source>
        <strain evidence="5">RhyPub2mFocal</strain>
        <tissue evidence="5">Leaves</tissue>
    </source>
</reference>
<dbReference type="GO" id="GO:0008233">
    <property type="term" value="F:peptidase activity"/>
    <property type="evidence" value="ECO:0007669"/>
    <property type="project" value="UniProtKB-KW"/>
</dbReference>
<evidence type="ECO:0000256" key="3">
    <source>
        <dbReference type="SAM" id="MobiDB-lite"/>
    </source>
</evidence>
<sequence>MAEANPNATKPTTAPSSSAAASHSTAPEKPICAICYGDLLTLSELVQSIPVCGHVFHELCLQHWIDYCSAEKEPACPVCKQCCAQQPPTRLYFQSTANSGSDDTEEPATNPNSDTANLPQGAVIRMELRISALDARVQEVDYKVNRLFRESANREVTLLCELTRQEQLHMDKVAELAKKTAECSNLKEKNLSLSKELSTINSETRKLKSRCNILTRSEARNQRKLDDALKLNMQLKEKIEELQRERDGNTRKALGKRKAEAISSKLYASLKNENAVKKCKAETVSSDTKRDVTVAKTRAAKKKLALNKQAGCTDADEKVSEKNNEYSNAAGTQKYVRRARGLRSLGQTQKAEGEVALPKTENRARGRRSKVAKK</sequence>
<feature type="region of interest" description="Disordered" evidence="3">
    <location>
        <begin position="94"/>
        <end position="118"/>
    </location>
</feature>
<keyword evidence="5" id="KW-0645">Protease</keyword>
<evidence type="ECO:0000313" key="6">
    <source>
        <dbReference type="Proteomes" id="UP001140206"/>
    </source>
</evidence>
<dbReference type="SUPFAM" id="SSF57850">
    <property type="entry name" value="RING/U-box"/>
    <property type="match status" value="1"/>
</dbReference>
<evidence type="ECO:0000256" key="1">
    <source>
        <dbReference type="PROSITE-ProRule" id="PRU00175"/>
    </source>
</evidence>
<feature type="domain" description="RING-type" evidence="4">
    <location>
        <begin position="32"/>
        <end position="80"/>
    </location>
</feature>
<keyword evidence="1" id="KW-0863">Zinc-finger</keyword>
<dbReference type="AlphaFoldDB" id="A0AAV8GHM2"/>
<evidence type="ECO:0000259" key="4">
    <source>
        <dbReference type="PROSITE" id="PS50089"/>
    </source>
</evidence>
<keyword evidence="1" id="KW-0479">Metal-binding</keyword>
<dbReference type="Pfam" id="PF13639">
    <property type="entry name" value="zf-RING_2"/>
    <property type="match status" value="1"/>
</dbReference>
<name>A0AAV8GHM2_9POAL</name>
<evidence type="ECO:0000256" key="2">
    <source>
        <dbReference type="SAM" id="Coils"/>
    </source>
</evidence>
<organism evidence="5 6">
    <name type="scientific">Rhynchospora pubera</name>
    <dbReference type="NCBI Taxonomy" id="906938"/>
    <lineage>
        <taxon>Eukaryota</taxon>
        <taxon>Viridiplantae</taxon>
        <taxon>Streptophyta</taxon>
        <taxon>Embryophyta</taxon>
        <taxon>Tracheophyta</taxon>
        <taxon>Spermatophyta</taxon>
        <taxon>Magnoliopsida</taxon>
        <taxon>Liliopsida</taxon>
        <taxon>Poales</taxon>
        <taxon>Cyperaceae</taxon>
        <taxon>Cyperoideae</taxon>
        <taxon>Rhynchosporeae</taxon>
        <taxon>Rhynchospora</taxon>
    </lineage>
</organism>
<dbReference type="SMART" id="SM00184">
    <property type="entry name" value="RING"/>
    <property type="match status" value="1"/>
</dbReference>
<dbReference type="PANTHER" id="PTHR47344:SF1">
    <property type="entry name" value="RING ZINC FINGER PROTEIN-RELATED"/>
    <property type="match status" value="1"/>
</dbReference>
<protein>
    <submittedName>
        <fullName evidence="5">Potyviral helper component protease-interacting protein 1</fullName>
    </submittedName>
</protein>
<dbReference type="Gene3D" id="3.30.40.10">
    <property type="entry name" value="Zinc/RING finger domain, C3HC4 (zinc finger)"/>
    <property type="match status" value="1"/>
</dbReference>
<dbReference type="EMBL" id="JAMFTS010000001">
    <property type="protein sequence ID" value="KAJ4803724.1"/>
    <property type="molecule type" value="Genomic_DNA"/>
</dbReference>
<evidence type="ECO:0000313" key="5">
    <source>
        <dbReference type="EMBL" id="KAJ4803724.1"/>
    </source>
</evidence>
<accession>A0AAV8GHM2</accession>
<dbReference type="PROSITE" id="PS50089">
    <property type="entry name" value="ZF_RING_2"/>
    <property type="match status" value="1"/>
</dbReference>